<sequence>MGCCAPRPEQETKADNETNKSRDSLIQSIKQNPIKSSRTHAFSRKPSFKPNTNVSEIIEPVITNNLQGSLKQYYQTVKIACKGTDKEFLIAIDKRTQTKRVLKKYPRPKNDIEVRELFLEKAEILKQMDHPNIQKTYESIETSSCYYIASEYFGGVELLKKIISDSYLSDSIASQCMYDIFNGLNYCHQRGIIHSHLKSENLFFEAKSSDSRLKVANFDLSSYLYGKKNVKTTVRDMYYKAPEASNGISNEKSDLWSAGVILHIMITGKFPFIGNNKKDILALTKQGLDLTTPQWLQYPESLIDLLKKLLAFNPADRPSAFEAMNHPWIQSNLSSPSGANPLYSSALTQLNDFRKKSKFEKCILTFIASNTLTKEEEKQLTDLFEQLDTNKDGKLSKEELKAGYEHMDIDATIDIDAIMKSCDADGNGTIEFSEFLAAAIDWNKMISQEKLKKAFKLYDISGDGSLNLSELQYSMPKVPKEELQEFIKLLDKNHDNLISYQEFVAFMKQLIKNS</sequence>
<dbReference type="Gene3D" id="3.30.200.20">
    <property type="entry name" value="Phosphorylase Kinase, domain 1"/>
    <property type="match status" value="1"/>
</dbReference>
<dbReference type="FunFam" id="1.10.238.10:FF:000585">
    <property type="entry name" value="Calcium-dependent protein kinase-a"/>
    <property type="match status" value="1"/>
</dbReference>
<evidence type="ECO:0000256" key="8">
    <source>
        <dbReference type="ARBA" id="ARBA00024334"/>
    </source>
</evidence>
<feature type="domain" description="EF-hand" evidence="11">
    <location>
        <begin position="375"/>
        <end position="410"/>
    </location>
</feature>
<dbReference type="SUPFAM" id="SSF56112">
    <property type="entry name" value="Protein kinase-like (PK-like)"/>
    <property type="match status" value="1"/>
</dbReference>
<dbReference type="InterPro" id="IPR002048">
    <property type="entry name" value="EF_hand_dom"/>
</dbReference>
<dbReference type="Gene3D" id="1.10.510.10">
    <property type="entry name" value="Transferase(Phosphotransferase) domain 1"/>
    <property type="match status" value="1"/>
</dbReference>
<dbReference type="GO" id="GO:0005509">
    <property type="term" value="F:calcium ion binding"/>
    <property type="evidence" value="ECO:0007669"/>
    <property type="project" value="InterPro"/>
</dbReference>
<feature type="domain" description="EF-hand" evidence="11">
    <location>
        <begin position="414"/>
        <end position="445"/>
    </location>
</feature>
<dbReference type="InterPro" id="IPR018247">
    <property type="entry name" value="EF_Hand_1_Ca_BS"/>
</dbReference>
<evidence type="ECO:0000313" key="12">
    <source>
        <dbReference type="EMBL" id="CAG9319781.1"/>
    </source>
</evidence>
<keyword evidence="5" id="KW-0418">Kinase</keyword>
<dbReference type="SUPFAM" id="SSF47473">
    <property type="entry name" value="EF-hand"/>
    <property type="match status" value="1"/>
</dbReference>
<evidence type="ECO:0000313" key="13">
    <source>
        <dbReference type="Proteomes" id="UP001162131"/>
    </source>
</evidence>
<dbReference type="InterPro" id="IPR011009">
    <property type="entry name" value="Kinase-like_dom_sf"/>
</dbReference>
<accession>A0AAU9J3A1</accession>
<evidence type="ECO:0000256" key="5">
    <source>
        <dbReference type="ARBA" id="ARBA00022777"/>
    </source>
</evidence>
<dbReference type="GO" id="GO:0004674">
    <property type="term" value="F:protein serine/threonine kinase activity"/>
    <property type="evidence" value="ECO:0007669"/>
    <property type="project" value="UniProtKB-KW"/>
</dbReference>
<evidence type="ECO:0000259" key="11">
    <source>
        <dbReference type="PROSITE" id="PS50222"/>
    </source>
</evidence>
<keyword evidence="3" id="KW-0808">Transferase</keyword>
<dbReference type="PROSITE" id="PS00303">
    <property type="entry name" value="S100_CABP"/>
    <property type="match status" value="1"/>
</dbReference>
<feature type="domain" description="Protein kinase" evidence="10">
    <location>
        <begin position="74"/>
        <end position="329"/>
    </location>
</feature>
<evidence type="ECO:0000256" key="7">
    <source>
        <dbReference type="ARBA" id="ARBA00022840"/>
    </source>
</evidence>
<dbReference type="SMART" id="SM00054">
    <property type="entry name" value="EFh"/>
    <property type="match status" value="4"/>
</dbReference>
<proteinExistence type="inferred from homology"/>
<comment type="cofactor">
    <cofactor evidence="1">
        <name>Mg(2+)</name>
        <dbReference type="ChEBI" id="CHEBI:18420"/>
    </cofactor>
</comment>
<comment type="similarity">
    <text evidence="8">Belongs to the protein kinase superfamily. Ser/Thr protein kinase family. CDPK subfamily.</text>
</comment>
<dbReference type="PROSITE" id="PS50011">
    <property type="entry name" value="PROTEIN_KINASE_DOM"/>
    <property type="match status" value="1"/>
</dbReference>
<keyword evidence="6" id="KW-0106">Calcium</keyword>
<gene>
    <name evidence="12" type="ORF">BSTOLATCC_MIC24328</name>
</gene>
<dbReference type="PROSITE" id="PS50222">
    <property type="entry name" value="EF_HAND_2"/>
    <property type="match status" value="4"/>
</dbReference>
<evidence type="ECO:0000256" key="2">
    <source>
        <dbReference type="ARBA" id="ARBA00022527"/>
    </source>
</evidence>
<keyword evidence="4" id="KW-0547">Nucleotide-binding</keyword>
<comment type="caution">
    <text evidence="12">The sequence shown here is derived from an EMBL/GenBank/DDBJ whole genome shotgun (WGS) entry which is preliminary data.</text>
</comment>
<dbReference type="InterPro" id="IPR001751">
    <property type="entry name" value="S100/CaBP7/8-like_CS"/>
</dbReference>
<evidence type="ECO:0000259" key="10">
    <source>
        <dbReference type="PROSITE" id="PS50011"/>
    </source>
</evidence>
<dbReference type="Pfam" id="PF13499">
    <property type="entry name" value="EF-hand_7"/>
    <property type="match status" value="2"/>
</dbReference>
<evidence type="ECO:0000256" key="4">
    <source>
        <dbReference type="ARBA" id="ARBA00022741"/>
    </source>
</evidence>
<evidence type="ECO:0000256" key="1">
    <source>
        <dbReference type="ARBA" id="ARBA00001946"/>
    </source>
</evidence>
<protein>
    <recommendedName>
        <fullName evidence="14">Calcium-dependent protein kinase</fullName>
    </recommendedName>
</protein>
<evidence type="ECO:0000256" key="9">
    <source>
        <dbReference type="SAM" id="MobiDB-lite"/>
    </source>
</evidence>
<feature type="domain" description="EF-hand" evidence="11">
    <location>
        <begin position="446"/>
        <end position="475"/>
    </location>
</feature>
<evidence type="ECO:0008006" key="14">
    <source>
        <dbReference type="Google" id="ProtNLM"/>
    </source>
</evidence>
<dbReference type="PROSITE" id="PS00018">
    <property type="entry name" value="EF_HAND_1"/>
    <property type="match status" value="3"/>
</dbReference>
<dbReference type="PANTHER" id="PTHR24349">
    <property type="entry name" value="SERINE/THREONINE-PROTEIN KINASE"/>
    <property type="match status" value="1"/>
</dbReference>
<dbReference type="Pfam" id="PF00069">
    <property type="entry name" value="Pkinase"/>
    <property type="match status" value="1"/>
</dbReference>
<dbReference type="AlphaFoldDB" id="A0AAU9J3A1"/>
<evidence type="ECO:0000256" key="6">
    <source>
        <dbReference type="ARBA" id="ARBA00022837"/>
    </source>
</evidence>
<dbReference type="EMBL" id="CAJZBQ010000023">
    <property type="protein sequence ID" value="CAG9319781.1"/>
    <property type="molecule type" value="Genomic_DNA"/>
</dbReference>
<keyword evidence="7" id="KW-0067">ATP-binding</keyword>
<dbReference type="Proteomes" id="UP001162131">
    <property type="component" value="Unassembled WGS sequence"/>
</dbReference>
<feature type="domain" description="EF-hand" evidence="11">
    <location>
        <begin position="478"/>
        <end position="513"/>
    </location>
</feature>
<dbReference type="InterPro" id="IPR000719">
    <property type="entry name" value="Prot_kinase_dom"/>
</dbReference>
<keyword evidence="13" id="KW-1185">Reference proteome</keyword>
<reference evidence="12" key="1">
    <citation type="submission" date="2021-09" db="EMBL/GenBank/DDBJ databases">
        <authorList>
            <consortium name="AG Swart"/>
            <person name="Singh M."/>
            <person name="Singh A."/>
            <person name="Seah K."/>
            <person name="Emmerich C."/>
        </authorList>
    </citation>
    <scope>NUCLEOTIDE SEQUENCE</scope>
    <source>
        <strain evidence="12">ATCC30299</strain>
    </source>
</reference>
<dbReference type="GO" id="GO:0005524">
    <property type="term" value="F:ATP binding"/>
    <property type="evidence" value="ECO:0007669"/>
    <property type="project" value="UniProtKB-KW"/>
</dbReference>
<name>A0AAU9J3A1_9CILI</name>
<dbReference type="InterPro" id="IPR011992">
    <property type="entry name" value="EF-hand-dom_pair"/>
</dbReference>
<keyword evidence="2" id="KW-0723">Serine/threonine-protein kinase</keyword>
<feature type="region of interest" description="Disordered" evidence="9">
    <location>
        <begin position="1"/>
        <end position="24"/>
    </location>
</feature>
<dbReference type="Gene3D" id="1.10.238.10">
    <property type="entry name" value="EF-hand"/>
    <property type="match status" value="1"/>
</dbReference>
<feature type="compositionally biased region" description="Basic and acidic residues" evidence="9">
    <location>
        <begin position="8"/>
        <end position="23"/>
    </location>
</feature>
<organism evidence="12 13">
    <name type="scientific">Blepharisma stoltei</name>
    <dbReference type="NCBI Taxonomy" id="1481888"/>
    <lineage>
        <taxon>Eukaryota</taxon>
        <taxon>Sar</taxon>
        <taxon>Alveolata</taxon>
        <taxon>Ciliophora</taxon>
        <taxon>Postciliodesmatophora</taxon>
        <taxon>Heterotrichea</taxon>
        <taxon>Heterotrichida</taxon>
        <taxon>Blepharismidae</taxon>
        <taxon>Blepharisma</taxon>
    </lineage>
</organism>
<dbReference type="InterPro" id="IPR050205">
    <property type="entry name" value="CDPK_Ser/Thr_kinases"/>
</dbReference>
<evidence type="ECO:0000256" key="3">
    <source>
        <dbReference type="ARBA" id="ARBA00022679"/>
    </source>
</evidence>